<feature type="non-terminal residue" evidence="1">
    <location>
        <position position="1"/>
    </location>
</feature>
<accession>A0A382JV83</accession>
<reference evidence="1" key="1">
    <citation type="submission" date="2018-05" db="EMBL/GenBank/DDBJ databases">
        <authorList>
            <person name="Lanie J.A."/>
            <person name="Ng W.-L."/>
            <person name="Kazmierczak K.M."/>
            <person name="Andrzejewski T.M."/>
            <person name="Davidsen T.M."/>
            <person name="Wayne K.J."/>
            <person name="Tettelin H."/>
            <person name="Glass J.I."/>
            <person name="Rusch D."/>
            <person name="Podicherti R."/>
            <person name="Tsui H.-C.T."/>
            <person name="Winkler M.E."/>
        </authorList>
    </citation>
    <scope>NUCLEOTIDE SEQUENCE</scope>
</reference>
<dbReference type="EMBL" id="UINC01076069">
    <property type="protein sequence ID" value="SVC14877.1"/>
    <property type="molecule type" value="Genomic_DNA"/>
</dbReference>
<evidence type="ECO:0008006" key="2">
    <source>
        <dbReference type="Google" id="ProtNLM"/>
    </source>
</evidence>
<gene>
    <name evidence="1" type="ORF">METZ01_LOCUS267731</name>
</gene>
<organism evidence="1">
    <name type="scientific">marine metagenome</name>
    <dbReference type="NCBI Taxonomy" id="408172"/>
    <lineage>
        <taxon>unclassified sequences</taxon>
        <taxon>metagenomes</taxon>
        <taxon>ecological metagenomes</taxon>
    </lineage>
</organism>
<dbReference type="AlphaFoldDB" id="A0A382JV83"/>
<sequence length="312" mass="34225">SMPASGYGLNPESLKALFADPDARAYRALVEDFSTEMVAVADPNIDFTNNQFVFFLFPETIVDIDPSFGFPHSLNIPSDEGTITGAWGAGAFIYQTDYYSDKRELWSVWVHELGHTWGLAGHAPVAILGREQEPQSTDSDLHLMGTQDALHKVFSVWDQWLLGWLPENEVYCLPASQLDRTDVELVPLERSGAGGYRTAMVPLTQSSILVVESHRSEGYGERAAPLGNAVVVYLVDTTLDYEMDRNTGVALDRFAVYLAPSLTDVERNARGLSSRAIMDPFLILGESVTYGGVTVTVAQSGEHDVVRITSDG</sequence>
<evidence type="ECO:0000313" key="1">
    <source>
        <dbReference type="EMBL" id="SVC14877.1"/>
    </source>
</evidence>
<name>A0A382JV83_9ZZZZ</name>
<protein>
    <recommendedName>
        <fullName evidence="2">Peptidase M6-like domain-containing protein</fullName>
    </recommendedName>
</protein>
<proteinExistence type="predicted"/>